<dbReference type="SMART" id="SM00442">
    <property type="entry name" value="FGF"/>
    <property type="match status" value="1"/>
</dbReference>
<protein>
    <recommendedName>
        <fullName evidence="2">Fibroblast growth factor</fullName>
        <shortName evidence="2">FGF</shortName>
    </recommendedName>
</protein>
<dbReference type="SUPFAM" id="SSF50353">
    <property type="entry name" value="Cytokine"/>
    <property type="match status" value="1"/>
</dbReference>
<name>A0A8J6GD80_MICOH</name>
<dbReference type="PANTHER" id="PTHR11486">
    <property type="entry name" value="FIBROBLAST GROWTH FACTOR"/>
    <property type="match status" value="1"/>
</dbReference>
<dbReference type="GO" id="GO:0008083">
    <property type="term" value="F:growth factor activity"/>
    <property type="evidence" value="ECO:0007669"/>
    <property type="project" value="InterPro"/>
</dbReference>
<dbReference type="PROSITE" id="PS00247">
    <property type="entry name" value="HBGF_FGF"/>
    <property type="match status" value="1"/>
</dbReference>
<evidence type="ECO:0000313" key="4">
    <source>
        <dbReference type="Proteomes" id="UP000710432"/>
    </source>
</evidence>
<proteinExistence type="inferred from homology"/>
<dbReference type="AlphaFoldDB" id="A0A8J6GD80"/>
<dbReference type="Pfam" id="PF00167">
    <property type="entry name" value="FGF"/>
    <property type="match status" value="1"/>
</dbReference>
<evidence type="ECO:0000256" key="1">
    <source>
        <dbReference type="ARBA" id="ARBA00007936"/>
    </source>
</evidence>
<comment type="similarity">
    <text evidence="1 2">Belongs to the heparin-binding growth factors family.</text>
</comment>
<evidence type="ECO:0000256" key="2">
    <source>
        <dbReference type="RuleBase" id="RU049442"/>
    </source>
</evidence>
<dbReference type="Gene3D" id="2.80.10.50">
    <property type="match status" value="1"/>
</dbReference>
<accession>A0A8J6GD80</accession>
<dbReference type="EMBL" id="JAATJU010023300">
    <property type="protein sequence ID" value="KAH0508127.1"/>
    <property type="molecule type" value="Genomic_DNA"/>
</dbReference>
<dbReference type="SMR" id="A0A8J6GD80"/>
<dbReference type="InterPro" id="IPR008996">
    <property type="entry name" value="IL1/FGF"/>
</dbReference>
<comment type="caution">
    <text evidence="3">The sequence shown here is derived from an EMBL/GenBank/DDBJ whole genome shotgun (WGS) entry which is preliminary data.</text>
</comment>
<reference evidence="3" key="1">
    <citation type="submission" date="2020-03" db="EMBL/GenBank/DDBJ databases">
        <title>Studies in the Genomics of Life Span.</title>
        <authorList>
            <person name="Glass D."/>
        </authorList>
    </citation>
    <scope>NUCLEOTIDE SEQUENCE</scope>
    <source>
        <strain evidence="3">LTLLF</strain>
        <tissue evidence="3">Muscle</tissue>
    </source>
</reference>
<gene>
    <name evidence="3" type="ORF">LTLLF_165305</name>
</gene>
<organism evidence="3 4">
    <name type="scientific">Microtus ochrogaster</name>
    <name type="common">Prairie vole</name>
    <dbReference type="NCBI Taxonomy" id="79684"/>
    <lineage>
        <taxon>Eukaryota</taxon>
        <taxon>Metazoa</taxon>
        <taxon>Chordata</taxon>
        <taxon>Craniata</taxon>
        <taxon>Vertebrata</taxon>
        <taxon>Euteleostomi</taxon>
        <taxon>Mammalia</taxon>
        <taxon>Eutheria</taxon>
        <taxon>Euarchontoglires</taxon>
        <taxon>Glires</taxon>
        <taxon>Rodentia</taxon>
        <taxon>Myomorpha</taxon>
        <taxon>Muroidea</taxon>
        <taxon>Cricetidae</taxon>
        <taxon>Arvicolinae</taxon>
        <taxon>Microtus</taxon>
    </lineage>
</organism>
<sequence>MLCCHGHLPAGPRDETYIRLRARSHRAVGAAALRAPRRKRPAALLATDSVRLPFALHRSLHATFVVASHEPSLGAMWRRQNGRIVVRALVLATLWLAVAGRPLVRRSLALSDEEPLILYGWGKSTRLQHLYAAGPHISNCFLNIRSDGSVDCEDEQNERSLLEFRAVALKTIAIKDVSSVRYLCMSADGKIQGLIRYSEEDCTFREELDYLGYNQYKSPKHRLHIILIRSKYRQQLQDKAPSNFIPVFPRSFLEARDQLESKLFPLPLDPDSMDPFGMVEDMEVKSPSFQK</sequence>
<dbReference type="InterPro" id="IPR002209">
    <property type="entry name" value="Fibroblast_GF_fam"/>
</dbReference>
<evidence type="ECO:0000313" key="3">
    <source>
        <dbReference type="EMBL" id="KAH0508127.1"/>
    </source>
</evidence>
<dbReference type="Proteomes" id="UP000710432">
    <property type="component" value="Unassembled WGS sequence"/>
</dbReference>